<organism evidence="1 2">
    <name type="scientific">Gordonia otitidis (strain DSM 44809 / CCUG 52243 / JCM 12355 / NBRC 100426 / IFM 10032)</name>
    <dbReference type="NCBI Taxonomy" id="1108044"/>
    <lineage>
        <taxon>Bacteria</taxon>
        <taxon>Bacillati</taxon>
        <taxon>Actinomycetota</taxon>
        <taxon>Actinomycetes</taxon>
        <taxon>Mycobacteriales</taxon>
        <taxon>Gordoniaceae</taxon>
        <taxon>Gordonia</taxon>
    </lineage>
</organism>
<dbReference type="EMBL" id="BAFB01000221">
    <property type="protein sequence ID" value="GAB36479.1"/>
    <property type="molecule type" value="Genomic_DNA"/>
</dbReference>
<comment type="caution">
    <text evidence="1">The sequence shown here is derived from an EMBL/GenBank/DDBJ whole genome shotgun (WGS) entry which is preliminary data.</text>
</comment>
<dbReference type="RefSeq" id="WP_007240660.1">
    <property type="nucleotide sequence ID" value="NZ_BAFB01000221.1"/>
</dbReference>
<name>H5TSM1_GORO1</name>
<keyword evidence="2" id="KW-1185">Reference proteome</keyword>
<sequence length="162" mass="16956">MNATTSTPTTIVADDRVRVADGFAEVGDVRALASTQRVDVLASRLFDSRDAIALAAEVVGALRWLAQSCDDGPELPAAVTVDGTAGVAGDRDGVTVWESGIQVDRSRSRYSGVSAPEATITAPRGGFTPSEAMRFVSALMGAGAFLDAETDAYTTRLLSEWD</sequence>
<accession>H5TSM1</accession>
<protein>
    <submittedName>
        <fullName evidence="1">Uncharacterized protein</fullName>
    </submittedName>
</protein>
<gene>
    <name evidence="1" type="ORF">GOOTI_221_00220</name>
</gene>
<dbReference type="AlphaFoldDB" id="H5TSM1"/>
<evidence type="ECO:0000313" key="2">
    <source>
        <dbReference type="Proteomes" id="UP000005038"/>
    </source>
</evidence>
<dbReference type="Proteomes" id="UP000005038">
    <property type="component" value="Unassembled WGS sequence"/>
</dbReference>
<evidence type="ECO:0000313" key="1">
    <source>
        <dbReference type="EMBL" id="GAB36479.1"/>
    </source>
</evidence>
<reference evidence="1" key="1">
    <citation type="submission" date="2012-02" db="EMBL/GenBank/DDBJ databases">
        <title>Whole genome shotgun sequence of Gordonia otitidis NBRC 100426.</title>
        <authorList>
            <person name="Yoshida I."/>
            <person name="Hosoyama A."/>
            <person name="Tsuchikane K."/>
            <person name="Katsumata H."/>
            <person name="Yamazaki S."/>
            <person name="Fujita N."/>
        </authorList>
    </citation>
    <scope>NUCLEOTIDE SEQUENCE [LARGE SCALE GENOMIC DNA]</scope>
    <source>
        <strain evidence="1">NBRC 100426</strain>
    </source>
</reference>
<proteinExistence type="predicted"/>